<feature type="region of interest" description="Disordered" evidence="1">
    <location>
        <begin position="405"/>
        <end position="446"/>
    </location>
</feature>
<dbReference type="CDD" id="cd07040">
    <property type="entry name" value="HP"/>
    <property type="match status" value="1"/>
</dbReference>
<dbReference type="EMBL" id="MN738833">
    <property type="protein sequence ID" value="QHT38741.1"/>
    <property type="molecule type" value="Genomic_DNA"/>
</dbReference>
<dbReference type="PROSITE" id="PS00175">
    <property type="entry name" value="PG_MUTASE"/>
    <property type="match status" value="1"/>
</dbReference>
<dbReference type="InterPro" id="IPR029033">
    <property type="entry name" value="His_PPase_superfam"/>
</dbReference>
<evidence type="ECO:0000313" key="2">
    <source>
        <dbReference type="EMBL" id="QHT38741.1"/>
    </source>
</evidence>
<dbReference type="AlphaFoldDB" id="A0A6C0FCY3"/>
<evidence type="ECO:0000256" key="1">
    <source>
        <dbReference type="SAM" id="MobiDB-lite"/>
    </source>
</evidence>
<dbReference type="Pfam" id="PF00300">
    <property type="entry name" value="His_Phos_1"/>
    <property type="match status" value="1"/>
</dbReference>
<dbReference type="InterPro" id="IPR013078">
    <property type="entry name" value="His_Pase_superF_clade-1"/>
</dbReference>
<accession>A0A6C0FCY3</accession>
<proteinExistence type="predicted"/>
<dbReference type="GO" id="GO:0003824">
    <property type="term" value="F:catalytic activity"/>
    <property type="evidence" value="ECO:0007669"/>
    <property type="project" value="InterPro"/>
</dbReference>
<dbReference type="InterPro" id="IPR001345">
    <property type="entry name" value="PG/BPGM_mutase_AS"/>
</dbReference>
<organism evidence="2">
    <name type="scientific">viral metagenome</name>
    <dbReference type="NCBI Taxonomy" id="1070528"/>
    <lineage>
        <taxon>unclassified sequences</taxon>
        <taxon>metagenomes</taxon>
        <taxon>organismal metagenomes</taxon>
    </lineage>
</organism>
<reference evidence="2" key="1">
    <citation type="journal article" date="2020" name="Nature">
        <title>Giant virus diversity and host interactions through global metagenomics.</title>
        <authorList>
            <person name="Schulz F."/>
            <person name="Roux S."/>
            <person name="Paez-Espino D."/>
            <person name="Jungbluth S."/>
            <person name="Walsh D.A."/>
            <person name="Denef V.J."/>
            <person name="McMahon K.D."/>
            <person name="Konstantinidis K.T."/>
            <person name="Eloe-Fadrosh E.A."/>
            <person name="Kyrpides N.C."/>
            <person name="Woyke T."/>
        </authorList>
    </citation>
    <scope>NUCLEOTIDE SEQUENCE</scope>
    <source>
        <strain evidence="2">GVMAG-S-ERX556106-38</strain>
    </source>
</reference>
<name>A0A6C0FCY3_9ZZZZ</name>
<dbReference type="Gene3D" id="3.40.50.1240">
    <property type="entry name" value="Phosphoglycerate mutase-like"/>
    <property type="match status" value="1"/>
</dbReference>
<dbReference type="SUPFAM" id="SSF53254">
    <property type="entry name" value="Phosphoglycerate mutase-like"/>
    <property type="match status" value="1"/>
</dbReference>
<feature type="compositionally biased region" description="Basic residues" evidence="1">
    <location>
        <begin position="412"/>
        <end position="446"/>
    </location>
</feature>
<sequence>MDTRPRYVYTSLIATHQARLRCLLHEIMIGNTDSTDNLDEFPYDSDGEYDNIPESFSINSEDTYRPLVGMNIENDDTDKNADKISDTLKTLGYVGGGNMISRIGKKTQSEYDKVRTNEKMGRFMNAALLKMVVNESTISINMEYSGEVDPKEKKGDKYVYYINPNDDFTFSDRVRQGDFLTIPFQPIVIPNLIFRTEKNDTDYVFYLIRHGQGEHNVLKGFSKMNAPIDANLTDEGVAQAVRSGENFVKKRRGPNSALLLDYLFGSDLRRTRDTIAAFLQPFPVNIGTLNNSDSIYVLPCAHELSYNVKNGSCDGNQGITPNENKSSCTSKTCTTTTPFYENKNQQDVSEMLNTRPLNWEYYEKFYKGTRNKRGPGSQQCRNTNMIQQAITIIESLERSSDANVKGVLQIGGKKRKTRRKRTNRKKKSLRRSRKSRRKSKRRTYKR</sequence>
<protein>
    <submittedName>
        <fullName evidence="2">Uncharacterized protein</fullName>
    </submittedName>
</protein>
<dbReference type="SMART" id="SM00855">
    <property type="entry name" value="PGAM"/>
    <property type="match status" value="1"/>
</dbReference>